<dbReference type="GO" id="GO:0019305">
    <property type="term" value="P:dTDP-rhamnose biosynthetic process"/>
    <property type="evidence" value="ECO:0007669"/>
    <property type="project" value="UniProtKB-UniPathway"/>
</dbReference>
<comment type="cofactor">
    <cofactor evidence="6">
        <name>Mg(2+)</name>
        <dbReference type="ChEBI" id="CHEBI:18420"/>
    </cofactor>
    <text evidence="6">Binds 1 Mg(2+) ion per monomer.</text>
</comment>
<dbReference type="Gene3D" id="3.40.50.720">
    <property type="entry name" value="NAD(P)-binding Rossmann-like Domain"/>
    <property type="match status" value="1"/>
</dbReference>
<keyword evidence="6 8" id="KW-0560">Oxidoreductase</keyword>
<comment type="catalytic activity">
    <reaction evidence="5 6">
        <text>dTDP-beta-L-rhamnose + NADP(+) = dTDP-4-dehydro-beta-L-rhamnose + NADPH + H(+)</text>
        <dbReference type="Rhea" id="RHEA:21796"/>
        <dbReference type="ChEBI" id="CHEBI:15378"/>
        <dbReference type="ChEBI" id="CHEBI:57510"/>
        <dbReference type="ChEBI" id="CHEBI:57783"/>
        <dbReference type="ChEBI" id="CHEBI:58349"/>
        <dbReference type="ChEBI" id="CHEBI:62830"/>
        <dbReference type="EC" id="1.1.1.133"/>
    </reaction>
</comment>
<dbReference type="KEGG" id="cpau:EHF44_09225"/>
<comment type="similarity">
    <text evidence="2 6">Belongs to the dTDP-4-dehydrorhamnose reductase family.</text>
</comment>
<dbReference type="Pfam" id="PF04321">
    <property type="entry name" value="RmlD_sub_bind"/>
    <property type="match status" value="1"/>
</dbReference>
<evidence type="ECO:0000256" key="6">
    <source>
        <dbReference type="RuleBase" id="RU364082"/>
    </source>
</evidence>
<evidence type="ECO:0000256" key="4">
    <source>
        <dbReference type="ARBA" id="ARBA00017099"/>
    </source>
</evidence>
<dbReference type="UniPathway" id="UPA00124"/>
<reference evidence="9" key="1">
    <citation type="submission" date="2018-11" db="EMBL/GenBank/DDBJ databases">
        <title>FDA dAtabase for Regulatory Grade micrObial Sequences (FDA-ARGOS): Supporting development and validation of Infectious Disease Dx tests.</title>
        <authorList>
            <person name="Goldberg B."/>
            <person name="Campos J."/>
            <person name="Tallon L."/>
            <person name="Sadzewicz L."/>
            <person name="Zhao X."/>
            <person name="Vavikolanu K."/>
            <person name="Mehta A."/>
            <person name="Aluvathingal J."/>
            <person name="Nadendla S."/>
            <person name="Geyer C."/>
            <person name="Nandy P."/>
            <person name="Yan Y."/>
            <person name="Sichtig H."/>
        </authorList>
    </citation>
    <scope>NUCLEOTIDE SEQUENCE [LARGE SCALE GENOMIC DNA]</scope>
    <source>
        <strain evidence="9">FDAARGOS_614</strain>
    </source>
</reference>
<dbReference type="EMBL" id="CP033969">
    <property type="protein sequence ID" value="AZG13617.1"/>
    <property type="molecule type" value="Genomic_DNA"/>
</dbReference>
<evidence type="ECO:0000256" key="3">
    <source>
        <dbReference type="ARBA" id="ARBA00012929"/>
    </source>
</evidence>
<dbReference type="RefSeq" id="WP_124683471.1">
    <property type="nucleotide sequence ID" value="NZ_CP033969.1"/>
</dbReference>
<protein>
    <recommendedName>
        <fullName evidence="4 6">dTDP-4-dehydrorhamnose reductase</fullName>
        <ecNumber evidence="3 6">1.1.1.133</ecNumber>
    </recommendedName>
</protein>
<dbReference type="InterPro" id="IPR005913">
    <property type="entry name" value="dTDP_dehydrorham_reduct"/>
</dbReference>
<evidence type="ECO:0000313" key="8">
    <source>
        <dbReference type="EMBL" id="AZG13617.1"/>
    </source>
</evidence>
<dbReference type="SUPFAM" id="SSF51735">
    <property type="entry name" value="NAD(P)-binding Rossmann-fold domains"/>
    <property type="match status" value="1"/>
</dbReference>
<sequence>MQRSERPTLLVLGANGQLGFELRRSLACLGEVVALDRSGCDIAEPDRCRAVLAQHRPSVVVNAAAYTDVEQAERDQDAAFLINAAAPGWLSEAARDAGALFVHYSTDFVFDGRSGRPYTEADVPAPLSAYGATKLEGERAVMAAGGPALVLRTAWLAGLHGTNFLKTILARALAGDRLRVVSDQIGTPTSAALVADVTAQIVARHWLGGAARAAFPTGLYHVAAGGEVSRHGYACEILRYALACGANLQSGPTDVEPCTAGEVGGKASRPAHAVLNTDRLRETFGLHLPPWEQGVHWLLEQIIWGKSTHA</sequence>
<keyword evidence="6" id="KW-0521">NADP</keyword>
<dbReference type="Proteomes" id="UP000270411">
    <property type="component" value="Chromosome 1"/>
</dbReference>
<dbReference type="NCBIfam" id="TIGR01214">
    <property type="entry name" value="rmlD"/>
    <property type="match status" value="1"/>
</dbReference>
<dbReference type="Gene3D" id="3.90.25.10">
    <property type="entry name" value="UDP-galactose 4-epimerase, domain 1"/>
    <property type="match status" value="1"/>
</dbReference>
<evidence type="ECO:0000256" key="5">
    <source>
        <dbReference type="ARBA" id="ARBA00048200"/>
    </source>
</evidence>
<accession>A0A3G8GZM1</accession>
<comment type="function">
    <text evidence="6">Catalyzes the reduction of dTDP-6-deoxy-L-lyxo-4-hexulose to yield dTDP-L-rhamnose.</text>
</comment>
<dbReference type="AlphaFoldDB" id="A0A3G8GZM1"/>
<dbReference type="PANTHER" id="PTHR10491:SF4">
    <property type="entry name" value="METHIONINE ADENOSYLTRANSFERASE 2 SUBUNIT BETA"/>
    <property type="match status" value="1"/>
</dbReference>
<gene>
    <name evidence="8" type="primary">rfbD</name>
    <name evidence="8" type="ORF">EHF44_09225</name>
</gene>
<evidence type="ECO:0000256" key="2">
    <source>
        <dbReference type="ARBA" id="ARBA00010944"/>
    </source>
</evidence>
<dbReference type="InterPro" id="IPR036291">
    <property type="entry name" value="NAD(P)-bd_dom_sf"/>
</dbReference>
<dbReference type="GO" id="GO:0005829">
    <property type="term" value="C:cytosol"/>
    <property type="evidence" value="ECO:0007669"/>
    <property type="project" value="TreeGrafter"/>
</dbReference>
<dbReference type="InterPro" id="IPR029903">
    <property type="entry name" value="RmlD-like-bd"/>
</dbReference>
<evidence type="ECO:0000313" key="9">
    <source>
        <dbReference type="Proteomes" id="UP000270411"/>
    </source>
</evidence>
<feature type="domain" description="RmlD-like substrate binding" evidence="7">
    <location>
        <begin position="9"/>
        <end position="301"/>
    </location>
</feature>
<dbReference type="OrthoDB" id="9803892at2"/>
<organism evidence="8 9">
    <name type="scientific">Cupriavidus pauculus</name>
    <dbReference type="NCBI Taxonomy" id="82633"/>
    <lineage>
        <taxon>Bacteria</taxon>
        <taxon>Pseudomonadati</taxon>
        <taxon>Pseudomonadota</taxon>
        <taxon>Betaproteobacteria</taxon>
        <taxon>Burkholderiales</taxon>
        <taxon>Burkholderiaceae</taxon>
        <taxon>Cupriavidus</taxon>
    </lineage>
</organism>
<name>A0A3G8GZM1_9BURK</name>
<comment type="pathway">
    <text evidence="1 6">Carbohydrate biosynthesis; dTDP-L-rhamnose biosynthesis.</text>
</comment>
<dbReference type="GO" id="GO:0008831">
    <property type="term" value="F:dTDP-4-dehydrorhamnose reductase activity"/>
    <property type="evidence" value="ECO:0007669"/>
    <property type="project" value="UniProtKB-EC"/>
</dbReference>
<evidence type="ECO:0000256" key="1">
    <source>
        <dbReference type="ARBA" id="ARBA00004781"/>
    </source>
</evidence>
<dbReference type="EC" id="1.1.1.133" evidence="3 6"/>
<proteinExistence type="inferred from homology"/>
<dbReference type="CDD" id="cd05254">
    <property type="entry name" value="dTDP_HR_like_SDR_e"/>
    <property type="match status" value="1"/>
</dbReference>
<dbReference type="PANTHER" id="PTHR10491">
    <property type="entry name" value="DTDP-4-DEHYDRORHAMNOSE REDUCTASE"/>
    <property type="match status" value="1"/>
</dbReference>
<evidence type="ECO:0000259" key="7">
    <source>
        <dbReference type="Pfam" id="PF04321"/>
    </source>
</evidence>